<name>A0ABV3Z7S3_9PROT</name>
<gene>
    <name evidence="11" type="ORF">ABFZ84_11945</name>
</gene>
<evidence type="ECO:0000256" key="6">
    <source>
        <dbReference type="ARBA" id="ARBA00023002"/>
    </source>
</evidence>
<evidence type="ECO:0000256" key="8">
    <source>
        <dbReference type="ARBA" id="ARBA00030680"/>
    </source>
</evidence>
<comment type="function">
    <text evidence="2">E1 component of the 2-oxoglutarate dehydrogenase (OGDH) complex which catalyzes the decarboxylation of 2-oxoglutarate, the first step in the conversion of 2-oxoglutarate to succinyl-CoA and CO(2).</text>
</comment>
<evidence type="ECO:0000256" key="4">
    <source>
        <dbReference type="ARBA" id="ARBA00012277"/>
    </source>
</evidence>
<dbReference type="InterPro" id="IPR029061">
    <property type="entry name" value="THDP-binding"/>
</dbReference>
<evidence type="ECO:0000313" key="12">
    <source>
        <dbReference type="Proteomes" id="UP001560685"/>
    </source>
</evidence>
<dbReference type="SUPFAM" id="SSF52922">
    <property type="entry name" value="TK C-terminal domain-like"/>
    <property type="match status" value="1"/>
</dbReference>
<dbReference type="PANTHER" id="PTHR42980">
    <property type="entry name" value="2-OXOISOVALERATE DEHYDROGENASE SUBUNIT BETA-RELATED"/>
    <property type="match status" value="1"/>
</dbReference>
<proteinExistence type="predicted"/>
<dbReference type="Pfam" id="PF02779">
    <property type="entry name" value="Transket_pyr"/>
    <property type="match status" value="1"/>
</dbReference>
<evidence type="ECO:0000256" key="1">
    <source>
        <dbReference type="ARBA" id="ARBA00001964"/>
    </source>
</evidence>
<dbReference type="Pfam" id="PF00676">
    <property type="entry name" value="E1_dh"/>
    <property type="match status" value="1"/>
</dbReference>
<comment type="subunit">
    <text evidence="3">Homodimer. Part of the 2-oxoglutarate dehydrogenase (OGDH) complex composed of E1 (2-oxoglutarate dehydrogenase), E2 (dihydrolipoamide succinyltransferase) and E3 (dihydrolipoamide dehydrogenase); the complex contains multiple copies of the three enzymatic components (E1, E2 and E3).</text>
</comment>
<protein>
    <recommendedName>
        <fullName evidence="5">2-oxoglutarate dehydrogenase E1 component</fullName>
        <ecNumber evidence="4">1.2.4.4</ecNumber>
    </recommendedName>
    <alternativeName>
        <fullName evidence="8">Alpha-ketoglutarate dehydrogenase</fullName>
    </alternativeName>
</protein>
<dbReference type="SMART" id="SM00861">
    <property type="entry name" value="Transket_pyr"/>
    <property type="match status" value="1"/>
</dbReference>
<feature type="compositionally biased region" description="Basic and acidic residues" evidence="9">
    <location>
        <begin position="385"/>
        <end position="396"/>
    </location>
</feature>
<feature type="region of interest" description="Disordered" evidence="9">
    <location>
        <begin position="350"/>
        <end position="396"/>
    </location>
</feature>
<evidence type="ECO:0000256" key="9">
    <source>
        <dbReference type="SAM" id="MobiDB-lite"/>
    </source>
</evidence>
<keyword evidence="12" id="KW-1185">Reference proteome</keyword>
<evidence type="ECO:0000256" key="5">
    <source>
        <dbReference type="ARBA" id="ARBA00013321"/>
    </source>
</evidence>
<dbReference type="SUPFAM" id="SSF52518">
    <property type="entry name" value="Thiamin diphosphate-binding fold (THDP-binding)"/>
    <property type="match status" value="2"/>
</dbReference>
<dbReference type="EC" id="1.2.4.4" evidence="4"/>
<evidence type="ECO:0000313" key="11">
    <source>
        <dbReference type="EMBL" id="MEX6634257.1"/>
    </source>
</evidence>
<dbReference type="InterPro" id="IPR009014">
    <property type="entry name" value="Transketo_C/PFOR_II"/>
</dbReference>
<evidence type="ECO:0000259" key="10">
    <source>
        <dbReference type="SMART" id="SM00861"/>
    </source>
</evidence>
<sequence>MAGAIAASGDGFLARLEAGRLPDALSVTTLVDAGLSKIDLVALFESQLTSRCLDLQARRLGAEKRGFYSIGSSGHEGNAAVARTFRVSDMAFLHYRSGAFYIERASKLPGETPIWNMALSFVASAEDPISGGRHKVIGSKSLFIPPQTSTIASHLPKAMGAAFAVALARTHKKPDAQMPNDSVVLCSFGDASANHSTAVGAINAAAHTGYRGLPLPLVFVCEDNGIGISVKTPDGWIAASYGARPGLRYVAGDGRDVVDAMRAAREAERCARGARKPVFLHLRTVRLMGHAGSDIESTYRDKAEIETQADQDPLLHTARRLIEDNIMSREDILSLYTDIGGRAIRAMEEATSRPKLTSRKSVCESLTPPKRPRRALRKGTMVAKAPDDSRAKGEPQHLSRLVSLTLAEQMERDANVVVFGEDVAKKGGVYGATTRLQQKFGPTRVFDSILDEQSIFGMAIGLAQNGYLPVPEIQFLAYVHNAEDQLRGEAASLSFFSNGQYTNPMVVRIAGLAYQKGFGGHFHNDNSVAVFRDIPGIILAVPSSGREAVKMIREAFRLAREEGRVVVFLEPIALYGTKDLIADGDGLMTATFNDIEDSAEFGAVNVIGDGADLAILTYGNGTFLSQRAAHLLTANGIKTRIIDLRWLTPLPMESAITAIGKCKNVLIVDECRKSGSPSEEIIAQFADRGLSYNLSRINGDDTFIPLGPAADEVLISVEDIIEAATQLTNADNKRAAKK</sequence>
<dbReference type="Gene3D" id="3.40.50.920">
    <property type="match status" value="1"/>
</dbReference>
<evidence type="ECO:0000256" key="3">
    <source>
        <dbReference type="ARBA" id="ARBA00011301"/>
    </source>
</evidence>
<evidence type="ECO:0000256" key="7">
    <source>
        <dbReference type="ARBA" id="ARBA00023052"/>
    </source>
</evidence>
<dbReference type="InterPro" id="IPR001017">
    <property type="entry name" value="DH_E1"/>
</dbReference>
<dbReference type="EMBL" id="JBEHZE010000001">
    <property type="protein sequence ID" value="MEX6634257.1"/>
    <property type="molecule type" value="Genomic_DNA"/>
</dbReference>
<dbReference type="InterPro" id="IPR033248">
    <property type="entry name" value="Transketolase_C"/>
</dbReference>
<keyword evidence="6" id="KW-0560">Oxidoreductase</keyword>
<comment type="caution">
    <text evidence="11">The sequence shown here is derived from an EMBL/GenBank/DDBJ whole genome shotgun (WGS) entry which is preliminary data.</text>
</comment>
<feature type="domain" description="Transketolase-like pyrimidine-binding" evidence="10">
    <location>
        <begin position="396"/>
        <end position="577"/>
    </location>
</feature>
<keyword evidence="7" id="KW-0786">Thiamine pyrophosphate</keyword>
<comment type="cofactor">
    <cofactor evidence="1">
        <name>thiamine diphosphate</name>
        <dbReference type="ChEBI" id="CHEBI:58937"/>
    </cofactor>
</comment>
<reference evidence="11 12" key="1">
    <citation type="submission" date="2024-05" db="EMBL/GenBank/DDBJ databases">
        <title>Three bacterial strains, DH-69, EH-24, and ECK-19 isolated from coastal sediments.</title>
        <authorList>
            <person name="Ye Y.-Q."/>
            <person name="Du Z.-J."/>
        </authorList>
    </citation>
    <scope>NUCLEOTIDE SEQUENCE [LARGE SCALE GENOMIC DNA]</scope>
    <source>
        <strain evidence="11 12">ECK-19</strain>
    </source>
</reference>
<dbReference type="RefSeq" id="WP_369314245.1">
    <property type="nucleotide sequence ID" value="NZ_JBEHZE010000001.1"/>
</dbReference>
<dbReference type="CDD" id="cd02000">
    <property type="entry name" value="TPP_E1_PDC_ADC_BCADC"/>
    <property type="match status" value="1"/>
</dbReference>
<organism evidence="11 12">
    <name type="scientific">Hyphococcus lacteus</name>
    <dbReference type="NCBI Taxonomy" id="3143536"/>
    <lineage>
        <taxon>Bacteria</taxon>
        <taxon>Pseudomonadati</taxon>
        <taxon>Pseudomonadota</taxon>
        <taxon>Alphaproteobacteria</taxon>
        <taxon>Parvularculales</taxon>
        <taxon>Parvularculaceae</taxon>
        <taxon>Hyphococcus</taxon>
    </lineage>
</organism>
<dbReference type="Pfam" id="PF02780">
    <property type="entry name" value="Transketolase_C"/>
    <property type="match status" value="1"/>
</dbReference>
<dbReference type="Gene3D" id="3.40.50.970">
    <property type="match status" value="2"/>
</dbReference>
<dbReference type="PANTHER" id="PTHR42980:SF1">
    <property type="entry name" value="2-OXOISOVALERATE DEHYDROGENASE SUBUNIT BETA, MITOCHONDRIAL"/>
    <property type="match status" value="1"/>
</dbReference>
<accession>A0ABV3Z7S3</accession>
<dbReference type="InterPro" id="IPR005475">
    <property type="entry name" value="Transketolase-like_Pyr-bd"/>
</dbReference>
<evidence type="ECO:0000256" key="2">
    <source>
        <dbReference type="ARBA" id="ARBA00003906"/>
    </source>
</evidence>
<dbReference type="Proteomes" id="UP001560685">
    <property type="component" value="Unassembled WGS sequence"/>
</dbReference>